<gene>
    <name evidence="1" type="ORF">DN820_16735</name>
</gene>
<comment type="caution">
    <text evidence="1">The sequence shown here is derived from an EMBL/GenBank/DDBJ whole genome shotgun (WGS) entry which is preliminary data.</text>
</comment>
<keyword evidence="2" id="KW-1185">Reference proteome</keyword>
<evidence type="ECO:0000313" key="2">
    <source>
        <dbReference type="Proteomes" id="UP000306753"/>
    </source>
</evidence>
<reference evidence="1 2" key="1">
    <citation type="journal article" date="2017" name="Eur. J. Clin. Microbiol. Infect. Dis.">
        <title>Uncommonly isolated clinical Pseudomonas: identification and phylogenetic assignation.</title>
        <authorList>
            <person name="Mulet M."/>
            <person name="Gomila M."/>
            <person name="Ramirez A."/>
            <person name="Cardew S."/>
            <person name="Moore E.R."/>
            <person name="Lalucat J."/>
            <person name="Garcia-Valdes E."/>
        </authorList>
    </citation>
    <scope>NUCLEOTIDE SEQUENCE [LARGE SCALE GENOMIC DNA]</scope>
    <source>
        <strain evidence="1 2">SD129</strain>
    </source>
</reference>
<proteinExistence type="predicted"/>
<dbReference type="EMBL" id="QLAG01000023">
    <property type="protein sequence ID" value="TLX62329.1"/>
    <property type="molecule type" value="Genomic_DNA"/>
</dbReference>
<sequence>MDDALFIHLAVETVDRWSVIHPTELCGALFGRDSAHGLRQLRRVDGALFIHLAVETVDR</sequence>
<name>A0A5R9QB21_9GAMM</name>
<protein>
    <submittedName>
        <fullName evidence="1">Uncharacterized protein</fullName>
    </submittedName>
</protein>
<organism evidence="1 2">
    <name type="scientific">Stutzerimonas nosocomialis</name>
    <dbReference type="NCBI Taxonomy" id="1056496"/>
    <lineage>
        <taxon>Bacteria</taxon>
        <taxon>Pseudomonadati</taxon>
        <taxon>Pseudomonadota</taxon>
        <taxon>Gammaproteobacteria</taxon>
        <taxon>Pseudomonadales</taxon>
        <taxon>Pseudomonadaceae</taxon>
        <taxon>Stutzerimonas</taxon>
    </lineage>
</organism>
<accession>A0A5R9QB21</accession>
<dbReference type="AlphaFoldDB" id="A0A5R9QB21"/>
<dbReference type="Proteomes" id="UP000306753">
    <property type="component" value="Unassembled WGS sequence"/>
</dbReference>
<evidence type="ECO:0000313" key="1">
    <source>
        <dbReference type="EMBL" id="TLX62329.1"/>
    </source>
</evidence>